<proteinExistence type="inferred from homology"/>
<evidence type="ECO:0000256" key="1">
    <source>
        <dbReference type="ARBA" id="ARBA00009636"/>
    </source>
</evidence>
<reference evidence="7 8" key="1">
    <citation type="journal article" date="2014" name="Genome Biol. Evol.">
        <title>The genome of the myxosporean Thelohanellus kitauei shows adaptations to nutrient acquisition within its fish host.</title>
        <authorList>
            <person name="Yang Y."/>
            <person name="Xiong J."/>
            <person name="Zhou Z."/>
            <person name="Huo F."/>
            <person name="Miao W."/>
            <person name="Ran C."/>
            <person name="Liu Y."/>
            <person name="Zhang J."/>
            <person name="Feng J."/>
            <person name="Wang M."/>
            <person name="Wang M."/>
            <person name="Wang L."/>
            <person name="Yao B."/>
        </authorList>
    </citation>
    <scope>NUCLEOTIDE SEQUENCE [LARGE SCALE GENOMIC DNA]</scope>
    <source>
        <strain evidence="7">Wuqing</strain>
    </source>
</reference>
<dbReference type="GO" id="GO:0007017">
    <property type="term" value="P:microtubule-based process"/>
    <property type="evidence" value="ECO:0007669"/>
    <property type="project" value="InterPro"/>
</dbReference>
<feature type="domain" description="Tubulin/FtsZ GTPase" evidence="6">
    <location>
        <begin position="45"/>
        <end position="241"/>
    </location>
</feature>
<accession>A0A0C2N7U9</accession>
<dbReference type="PRINTS" id="PR01161">
    <property type="entry name" value="TUBULIN"/>
</dbReference>
<evidence type="ECO:0000256" key="4">
    <source>
        <dbReference type="ARBA" id="ARBA00023134"/>
    </source>
</evidence>
<evidence type="ECO:0000313" key="7">
    <source>
        <dbReference type="EMBL" id="KII70002.1"/>
    </source>
</evidence>
<evidence type="ECO:0000256" key="2">
    <source>
        <dbReference type="ARBA" id="ARBA00022701"/>
    </source>
</evidence>
<dbReference type="PROSITE" id="PS51257">
    <property type="entry name" value="PROKAR_LIPOPROTEIN"/>
    <property type="match status" value="1"/>
</dbReference>
<dbReference type="InterPro" id="IPR036525">
    <property type="entry name" value="Tubulin/FtsZ_GTPase_sf"/>
</dbReference>
<dbReference type="OrthoDB" id="1662883at2759"/>
<evidence type="ECO:0000313" key="8">
    <source>
        <dbReference type="Proteomes" id="UP000031668"/>
    </source>
</evidence>
<dbReference type="EMBL" id="JWZT01002217">
    <property type="protein sequence ID" value="KII70002.1"/>
    <property type="molecule type" value="Genomic_DNA"/>
</dbReference>
<keyword evidence="4 5" id="KW-0342">GTP-binding</keyword>
<sequence length="258" mass="28995">MRECVSFHIGGCGSQIGSACWDLLRTEHQISNTGSLLANNNLINHFPFFEEVRTKYVPRALFIDTEPLVLDEIRRNDDGVFFHPDRLINANEDAANNFARGFFRLTRELENIVENISRRTLETCDNLQGFLVYHSLGGGTGSGYTPNLLKKLSDDNPKKCILNMAIYPSSKTSNAIVEPYNTLFGLQHISESSDCLILFDNHSMHKVCHSKLRIRSPHYADLNNLLAQVMASMTCSLRSPGTLNVDLAEFPTNLVPFD</sequence>
<evidence type="ECO:0000256" key="3">
    <source>
        <dbReference type="ARBA" id="ARBA00022741"/>
    </source>
</evidence>
<dbReference type="SUPFAM" id="SSF52490">
    <property type="entry name" value="Tubulin nucleotide-binding domain-like"/>
    <property type="match status" value="1"/>
</dbReference>
<dbReference type="PROSITE" id="PS00227">
    <property type="entry name" value="TUBULIN"/>
    <property type="match status" value="1"/>
</dbReference>
<dbReference type="Pfam" id="PF00091">
    <property type="entry name" value="Tubulin"/>
    <property type="match status" value="1"/>
</dbReference>
<dbReference type="OMA" id="IYSICER"/>
<organism evidence="7 8">
    <name type="scientific">Thelohanellus kitauei</name>
    <name type="common">Myxosporean</name>
    <dbReference type="NCBI Taxonomy" id="669202"/>
    <lineage>
        <taxon>Eukaryota</taxon>
        <taxon>Metazoa</taxon>
        <taxon>Cnidaria</taxon>
        <taxon>Myxozoa</taxon>
        <taxon>Myxosporea</taxon>
        <taxon>Bivalvulida</taxon>
        <taxon>Platysporina</taxon>
        <taxon>Myxobolidae</taxon>
        <taxon>Thelohanellus</taxon>
    </lineage>
</organism>
<dbReference type="InterPro" id="IPR017975">
    <property type="entry name" value="Tubulin_CS"/>
</dbReference>
<dbReference type="InterPro" id="IPR003008">
    <property type="entry name" value="Tubulin_FtsZ_GTPase"/>
</dbReference>
<evidence type="ECO:0000259" key="6">
    <source>
        <dbReference type="SMART" id="SM00864"/>
    </source>
</evidence>
<dbReference type="PRINTS" id="PR01519">
    <property type="entry name" value="EPSLNTUBULIN"/>
</dbReference>
<evidence type="ECO:0000256" key="5">
    <source>
        <dbReference type="RuleBase" id="RU000352"/>
    </source>
</evidence>
<dbReference type="PANTHER" id="PTHR11588">
    <property type="entry name" value="TUBULIN"/>
    <property type="match status" value="1"/>
</dbReference>
<dbReference type="SMART" id="SM00864">
    <property type="entry name" value="Tubulin"/>
    <property type="match status" value="1"/>
</dbReference>
<keyword evidence="2 5" id="KW-0493">Microtubule</keyword>
<gene>
    <name evidence="7" type="ORF">RF11_02311</name>
</gene>
<comment type="caution">
    <text evidence="7">The sequence shown here is derived from an EMBL/GenBank/DDBJ whole genome shotgun (WGS) entry which is preliminary data.</text>
</comment>
<dbReference type="GO" id="GO:0005525">
    <property type="term" value="F:GTP binding"/>
    <property type="evidence" value="ECO:0007669"/>
    <property type="project" value="UniProtKB-UniRule"/>
</dbReference>
<name>A0A0C2N7U9_THEKT</name>
<keyword evidence="3 5" id="KW-0547">Nucleotide-binding</keyword>
<dbReference type="InterPro" id="IPR000217">
    <property type="entry name" value="Tubulin"/>
</dbReference>
<dbReference type="GO" id="GO:0005874">
    <property type="term" value="C:microtubule"/>
    <property type="evidence" value="ECO:0007669"/>
    <property type="project" value="UniProtKB-KW"/>
</dbReference>
<dbReference type="Gene3D" id="3.40.50.1440">
    <property type="entry name" value="Tubulin/FtsZ, GTPase domain"/>
    <property type="match status" value="1"/>
</dbReference>
<keyword evidence="8" id="KW-1185">Reference proteome</keyword>
<protein>
    <submittedName>
        <fullName evidence="7">Tubulin alpha-1 chain</fullName>
    </submittedName>
</protein>
<comment type="similarity">
    <text evidence="1 5">Belongs to the tubulin family.</text>
</comment>
<dbReference type="Proteomes" id="UP000031668">
    <property type="component" value="Unassembled WGS sequence"/>
</dbReference>
<dbReference type="InterPro" id="IPR004057">
    <property type="entry name" value="Epsilon_tubulin"/>
</dbReference>
<dbReference type="AlphaFoldDB" id="A0A0C2N7U9"/>